<dbReference type="eggNOG" id="ENOG503080Z">
    <property type="taxonomic scope" value="Bacteria"/>
</dbReference>
<dbReference type="EMBL" id="JOTN01000002">
    <property type="protein sequence ID" value="KEK21091.1"/>
    <property type="molecule type" value="Genomic_DNA"/>
</dbReference>
<evidence type="ECO:0000313" key="2">
    <source>
        <dbReference type="EMBL" id="KEK21091.1"/>
    </source>
</evidence>
<evidence type="ECO:0000313" key="3">
    <source>
        <dbReference type="Proteomes" id="UP000027822"/>
    </source>
</evidence>
<accession>A0A073K3C5</accession>
<protein>
    <submittedName>
        <fullName evidence="2">CopG family transcriptional regulator</fullName>
    </submittedName>
</protein>
<dbReference type="AlphaFoldDB" id="A0A073K3C5"/>
<keyword evidence="3" id="KW-1185">Reference proteome</keyword>
<comment type="caution">
    <text evidence="2">The sequence shown here is derived from an EMBL/GenBank/DDBJ whole genome shotgun (WGS) entry which is preliminary data.</text>
</comment>
<proteinExistence type="predicted"/>
<dbReference type="Gene3D" id="1.10.1220.10">
    <property type="entry name" value="Met repressor-like"/>
    <property type="match status" value="1"/>
</dbReference>
<dbReference type="RefSeq" id="WP_034636012.1">
    <property type="nucleotide sequence ID" value="NZ_CBCSJC010000001.1"/>
</dbReference>
<evidence type="ECO:0000259" key="1">
    <source>
        <dbReference type="Pfam" id="PF12651"/>
    </source>
</evidence>
<dbReference type="OrthoDB" id="2881798at2"/>
<feature type="domain" description="Predicted DNA-binding protein ribbon-helix-helix" evidence="1">
    <location>
        <begin position="110"/>
        <end position="149"/>
    </location>
</feature>
<organism evidence="2 3">
    <name type="scientific">Bacillus manliponensis</name>
    <dbReference type="NCBI Taxonomy" id="574376"/>
    <lineage>
        <taxon>Bacteria</taxon>
        <taxon>Bacillati</taxon>
        <taxon>Bacillota</taxon>
        <taxon>Bacilli</taxon>
        <taxon>Bacillales</taxon>
        <taxon>Bacillaceae</taxon>
        <taxon>Bacillus</taxon>
        <taxon>Bacillus cereus group</taxon>
    </lineage>
</organism>
<dbReference type="InterPro" id="IPR013321">
    <property type="entry name" value="Arc_rbn_hlx_hlx"/>
</dbReference>
<dbReference type="GO" id="GO:0006355">
    <property type="term" value="P:regulation of DNA-templated transcription"/>
    <property type="evidence" value="ECO:0007669"/>
    <property type="project" value="InterPro"/>
</dbReference>
<name>A0A073K3C5_9BACI</name>
<dbReference type="InterPro" id="IPR038733">
    <property type="entry name" value="Predicted_DNA_bind_prot_RHH"/>
</dbReference>
<gene>
    <name evidence="2" type="ORF">BAMA_09885</name>
</gene>
<reference evidence="2 3" key="1">
    <citation type="submission" date="2014-06" db="EMBL/GenBank/DDBJ databases">
        <title>Draft genome sequence of Bacillus manliponensis JCM 15802 (MCCC 1A00708).</title>
        <authorList>
            <person name="Lai Q."/>
            <person name="Liu Y."/>
            <person name="Shao Z."/>
        </authorList>
    </citation>
    <scope>NUCLEOTIDE SEQUENCE [LARGE SCALE GENOMIC DNA]</scope>
    <source>
        <strain evidence="2 3">JCM 15802</strain>
    </source>
</reference>
<sequence>MRIGEIIDCLNNREPLALVAKRIDMSPYVLSKKLRMIGYEYDSEQKKRIFVGEGIEPRHLRLEEAPTMQQEKIDYQFLIYEQLQKIYELLQKRGYGALQVGPIIGEKKKQTFSISKELLMELDSFAKRTGVYKSRLVEEALWEFLQKYNIEEKGNEKR</sequence>
<dbReference type="Pfam" id="PF12651">
    <property type="entry name" value="RHH_3"/>
    <property type="match status" value="1"/>
</dbReference>
<dbReference type="Proteomes" id="UP000027822">
    <property type="component" value="Unassembled WGS sequence"/>
</dbReference>